<evidence type="ECO:0000256" key="1">
    <source>
        <dbReference type="SAM" id="Phobius"/>
    </source>
</evidence>
<name>A0A1T5LRA8_9BACT</name>
<feature type="transmembrane region" description="Helical" evidence="1">
    <location>
        <begin position="116"/>
        <end position="142"/>
    </location>
</feature>
<dbReference type="AlphaFoldDB" id="A0A1T5LRA8"/>
<keyword evidence="1" id="KW-1133">Transmembrane helix</keyword>
<feature type="transmembrane region" description="Helical" evidence="1">
    <location>
        <begin position="83"/>
        <end position="104"/>
    </location>
</feature>
<organism evidence="2 3">
    <name type="scientific">Ohtaekwangia koreensis</name>
    <dbReference type="NCBI Taxonomy" id="688867"/>
    <lineage>
        <taxon>Bacteria</taxon>
        <taxon>Pseudomonadati</taxon>
        <taxon>Bacteroidota</taxon>
        <taxon>Cytophagia</taxon>
        <taxon>Cytophagales</taxon>
        <taxon>Fulvivirgaceae</taxon>
        <taxon>Ohtaekwangia</taxon>
    </lineage>
</organism>
<gene>
    <name evidence="2" type="ORF">SAMN05660236_3740</name>
</gene>
<keyword evidence="3" id="KW-1185">Reference proteome</keyword>
<dbReference type="EMBL" id="FUZU01000002">
    <property type="protein sequence ID" value="SKC78414.1"/>
    <property type="molecule type" value="Genomic_DNA"/>
</dbReference>
<keyword evidence="1" id="KW-0472">Membrane</keyword>
<reference evidence="2 3" key="1">
    <citation type="submission" date="2017-02" db="EMBL/GenBank/DDBJ databases">
        <authorList>
            <person name="Peterson S.W."/>
        </authorList>
    </citation>
    <scope>NUCLEOTIDE SEQUENCE [LARGE SCALE GENOMIC DNA]</scope>
    <source>
        <strain evidence="2 3">DSM 25262</strain>
    </source>
</reference>
<dbReference type="Proteomes" id="UP000190961">
    <property type="component" value="Unassembled WGS sequence"/>
</dbReference>
<proteinExistence type="predicted"/>
<evidence type="ECO:0000313" key="3">
    <source>
        <dbReference type="Proteomes" id="UP000190961"/>
    </source>
</evidence>
<protein>
    <submittedName>
        <fullName evidence="2">Uncharacterized protein</fullName>
    </submittedName>
</protein>
<feature type="transmembrane region" description="Helical" evidence="1">
    <location>
        <begin position="41"/>
        <end position="62"/>
    </location>
</feature>
<accession>A0A1T5LRA8</accession>
<dbReference type="STRING" id="688867.SAMN05660236_3740"/>
<sequence length="272" mass="32273">MKAKGLHYYWTIGLKKHNFSYTKIYKSMETRSTFFSTWDQYMYAGAGVCVTLAVLILLYHELRVFMVKDYKDRYDYVNLNEIRYFWYSVMAFILAGTFFANTIASRAIEANSMRWFYVRTFIVLGLTVIAYFVFFSLVKIYYPRYVERRLTKLRDTPRVSPSGNVMRKLTQSEVQEHHLEVTTKINDVHSIDYDVWIDDKTGFKKIEKYNAYQHAEECSECGYYTMKIDQEEVEQQPTLSNNGLLLKHYKCSYCGHREQHEVVIARLSENVA</sequence>
<evidence type="ECO:0000313" key="2">
    <source>
        <dbReference type="EMBL" id="SKC78414.1"/>
    </source>
</evidence>
<keyword evidence="1" id="KW-0812">Transmembrane</keyword>